<protein>
    <recommendedName>
        <fullName evidence="4">Helix-turn-helix domain-containing protein</fullName>
    </recommendedName>
</protein>
<dbReference type="AlphaFoldDB" id="A0A517PAX5"/>
<organism evidence="2 3">
    <name type="scientific">Alienimonas californiensis</name>
    <dbReference type="NCBI Taxonomy" id="2527989"/>
    <lineage>
        <taxon>Bacteria</taxon>
        <taxon>Pseudomonadati</taxon>
        <taxon>Planctomycetota</taxon>
        <taxon>Planctomycetia</taxon>
        <taxon>Planctomycetales</taxon>
        <taxon>Planctomycetaceae</taxon>
        <taxon>Alienimonas</taxon>
    </lineage>
</organism>
<dbReference type="RefSeq" id="WP_145359348.1">
    <property type="nucleotide sequence ID" value="NZ_CP036265.1"/>
</dbReference>
<accession>A0A517PAX5</accession>
<proteinExistence type="predicted"/>
<sequence length="305" mass="34968">MPVQREIDFDALAEELPEAWIDHAWEGDPHVSPPQALFRGPEVRDAAGYDRIPLAVVREYGACALTMGVLRRHLNVADNQAFPSVQRIAALTGYSERTVQRQLEKLQGRGDGEPGEGLIYHRGWQGAKVYRFTERALAAYAIGPRPSGQGRDGFAVLPRWVSRFDWSPKTRLLYAYLVSRVCALLAQWRQCVNGELDDEHSDHRWLRLAPALDPAEIEDRLEFAPQTIIAGIRQLHWDRLILVLPRSDEDEWYGEYQFLLGPAPDLNNLPSEPEVRPRRRARRRRNFLEGLLDQPVPRPPDHKPR</sequence>
<name>A0A517PAX5_9PLAN</name>
<dbReference type="KEGG" id="acaf:CA12_26410"/>
<dbReference type="Proteomes" id="UP000318741">
    <property type="component" value="Chromosome"/>
</dbReference>
<evidence type="ECO:0008006" key="4">
    <source>
        <dbReference type="Google" id="ProtNLM"/>
    </source>
</evidence>
<evidence type="ECO:0000256" key="1">
    <source>
        <dbReference type="SAM" id="MobiDB-lite"/>
    </source>
</evidence>
<reference evidence="2 3" key="1">
    <citation type="submission" date="2019-02" db="EMBL/GenBank/DDBJ databases">
        <title>Deep-cultivation of Planctomycetes and their phenomic and genomic characterization uncovers novel biology.</title>
        <authorList>
            <person name="Wiegand S."/>
            <person name="Jogler M."/>
            <person name="Boedeker C."/>
            <person name="Pinto D."/>
            <person name="Vollmers J."/>
            <person name="Rivas-Marin E."/>
            <person name="Kohn T."/>
            <person name="Peeters S.H."/>
            <person name="Heuer A."/>
            <person name="Rast P."/>
            <person name="Oberbeckmann S."/>
            <person name="Bunk B."/>
            <person name="Jeske O."/>
            <person name="Meyerdierks A."/>
            <person name="Storesund J.E."/>
            <person name="Kallscheuer N."/>
            <person name="Luecker S."/>
            <person name="Lage O.M."/>
            <person name="Pohl T."/>
            <person name="Merkel B.J."/>
            <person name="Hornburger P."/>
            <person name="Mueller R.-W."/>
            <person name="Bruemmer F."/>
            <person name="Labrenz M."/>
            <person name="Spormann A.M."/>
            <person name="Op den Camp H."/>
            <person name="Overmann J."/>
            <person name="Amann R."/>
            <person name="Jetten M.S.M."/>
            <person name="Mascher T."/>
            <person name="Medema M.H."/>
            <person name="Devos D.P."/>
            <person name="Kaster A.-K."/>
            <person name="Ovreas L."/>
            <person name="Rohde M."/>
            <person name="Galperin M.Y."/>
            <person name="Jogler C."/>
        </authorList>
    </citation>
    <scope>NUCLEOTIDE SEQUENCE [LARGE SCALE GENOMIC DNA]</scope>
    <source>
        <strain evidence="2 3">CA12</strain>
    </source>
</reference>
<evidence type="ECO:0000313" key="3">
    <source>
        <dbReference type="Proteomes" id="UP000318741"/>
    </source>
</evidence>
<evidence type="ECO:0000313" key="2">
    <source>
        <dbReference type="EMBL" id="QDT16535.1"/>
    </source>
</evidence>
<dbReference type="EMBL" id="CP036265">
    <property type="protein sequence ID" value="QDT16535.1"/>
    <property type="molecule type" value="Genomic_DNA"/>
</dbReference>
<keyword evidence="3" id="KW-1185">Reference proteome</keyword>
<feature type="region of interest" description="Disordered" evidence="1">
    <location>
        <begin position="269"/>
        <end position="305"/>
    </location>
</feature>
<gene>
    <name evidence="2" type="ORF">CA12_26410</name>
</gene>
<dbReference type="Pfam" id="PF13730">
    <property type="entry name" value="HTH_36"/>
    <property type="match status" value="1"/>
</dbReference>